<evidence type="ECO:0000313" key="3">
    <source>
        <dbReference type="EMBL" id="VDS09832.1"/>
    </source>
</evidence>
<dbReference type="SUPFAM" id="SSF53474">
    <property type="entry name" value="alpha/beta-Hydrolases"/>
    <property type="match status" value="1"/>
</dbReference>
<name>A0A447IQQ3_9RHOB</name>
<dbReference type="InterPro" id="IPR050471">
    <property type="entry name" value="AB_hydrolase"/>
</dbReference>
<dbReference type="EC" id="3.7.1.8" evidence="3"/>
<organism evidence="3 4">
    <name type="scientific">Paracoccus haematequi</name>
    <dbReference type="NCBI Taxonomy" id="2491866"/>
    <lineage>
        <taxon>Bacteria</taxon>
        <taxon>Pseudomonadati</taxon>
        <taxon>Pseudomonadota</taxon>
        <taxon>Alphaproteobacteria</taxon>
        <taxon>Rhodobacterales</taxon>
        <taxon>Paracoccaceae</taxon>
        <taxon>Paracoccus</taxon>
    </lineage>
</organism>
<evidence type="ECO:0000259" key="2">
    <source>
        <dbReference type="Pfam" id="PF00561"/>
    </source>
</evidence>
<evidence type="ECO:0000313" key="4">
    <source>
        <dbReference type="Proteomes" id="UP000270743"/>
    </source>
</evidence>
<gene>
    <name evidence="3" type="primary">bphD</name>
    <name evidence="3" type="ORF">PARHAE_03039</name>
</gene>
<dbReference type="GO" id="GO:0046503">
    <property type="term" value="P:glycerolipid catabolic process"/>
    <property type="evidence" value="ECO:0007669"/>
    <property type="project" value="TreeGrafter"/>
</dbReference>
<dbReference type="Gene3D" id="3.40.50.1820">
    <property type="entry name" value="alpha/beta hydrolase"/>
    <property type="match status" value="1"/>
</dbReference>
<dbReference type="PRINTS" id="PR00412">
    <property type="entry name" value="EPOXHYDRLASE"/>
</dbReference>
<dbReference type="GO" id="GO:0004806">
    <property type="term" value="F:triacylglycerol lipase activity"/>
    <property type="evidence" value="ECO:0007669"/>
    <property type="project" value="TreeGrafter"/>
</dbReference>
<feature type="chain" id="PRO_5019061813" evidence="1">
    <location>
        <begin position="21"/>
        <end position="299"/>
    </location>
</feature>
<protein>
    <submittedName>
        <fullName evidence="3">2-hydroxy-6-oxo-6-phenylhexa-2,4-dienoate hydrolase</fullName>
        <ecNumber evidence="3">3.7.1.8</ecNumber>
    </submittedName>
</protein>
<dbReference type="Pfam" id="PF00561">
    <property type="entry name" value="Abhydrolase_1"/>
    <property type="match status" value="1"/>
</dbReference>
<keyword evidence="1" id="KW-0732">Signal</keyword>
<dbReference type="EMBL" id="UZWE01000045">
    <property type="protein sequence ID" value="VDS09832.1"/>
    <property type="molecule type" value="Genomic_DNA"/>
</dbReference>
<dbReference type="PANTHER" id="PTHR43433:SF5">
    <property type="entry name" value="AB HYDROLASE-1 DOMAIN-CONTAINING PROTEIN"/>
    <property type="match status" value="1"/>
</dbReference>
<keyword evidence="4" id="KW-1185">Reference proteome</keyword>
<sequence length="299" mass="31201">MIHASAAALVALLWLTPAVAQERADIARNGAVDLAYWIHGPEAGVPIIVINGQGVATRPHNDGLTKALLADGFRVVLFDNRDSGQSTVLSADGSAAYDLSDMAADTIAVLDAAGIDRAHVMGHSLGGMIAQVLAAEYPDRVLSLISVSSTSGEPGLAYGPAMAAMSEPPPNASAPMADQLARFYRIFEGEANRMPDVEVAARVEADMAVQDPNAAERQVAAAIRTGDRRALLRSIEVPALVLHGDDDPWFPLVHAESTAAALGNAPIEVIDGMGHILSDAAAPAVAERIVDFVRDLPTP</sequence>
<feature type="domain" description="AB hydrolase-1" evidence="2">
    <location>
        <begin position="62"/>
        <end position="277"/>
    </location>
</feature>
<keyword evidence="3" id="KW-0378">Hydrolase</keyword>
<dbReference type="InterPro" id="IPR000073">
    <property type="entry name" value="AB_hydrolase_1"/>
</dbReference>
<dbReference type="InterPro" id="IPR029058">
    <property type="entry name" value="AB_hydrolase_fold"/>
</dbReference>
<dbReference type="AlphaFoldDB" id="A0A447IQQ3"/>
<evidence type="ECO:0000256" key="1">
    <source>
        <dbReference type="SAM" id="SignalP"/>
    </source>
</evidence>
<accession>A0A447IQQ3</accession>
<reference evidence="3 4" key="1">
    <citation type="submission" date="2018-12" db="EMBL/GenBank/DDBJ databases">
        <authorList>
            <person name="Criscuolo A."/>
        </authorList>
    </citation>
    <scope>NUCLEOTIDE SEQUENCE [LARGE SCALE GENOMIC DNA]</scope>
    <source>
        <strain evidence="3">ACIP1116241</strain>
    </source>
</reference>
<proteinExistence type="predicted"/>
<dbReference type="RefSeq" id="WP_164555276.1">
    <property type="nucleotide sequence ID" value="NZ_UZWE01000045.1"/>
</dbReference>
<dbReference type="PRINTS" id="PR00111">
    <property type="entry name" value="ABHYDROLASE"/>
</dbReference>
<dbReference type="PANTHER" id="PTHR43433">
    <property type="entry name" value="HYDROLASE, ALPHA/BETA FOLD FAMILY PROTEIN"/>
    <property type="match status" value="1"/>
</dbReference>
<dbReference type="Proteomes" id="UP000270743">
    <property type="component" value="Unassembled WGS sequence"/>
</dbReference>
<feature type="signal peptide" evidence="1">
    <location>
        <begin position="1"/>
        <end position="20"/>
    </location>
</feature>
<dbReference type="InterPro" id="IPR000639">
    <property type="entry name" value="Epox_hydrolase-like"/>
</dbReference>